<evidence type="ECO:0000313" key="1">
    <source>
        <dbReference type="EMBL" id="GEM76002.1"/>
    </source>
</evidence>
<sequence>MWNQLKKLMYLESGLSAVEYAIIGCFIGSAILYITDSSEIVNVTNEALINMSRTNSSSLNG</sequence>
<dbReference type="Proteomes" id="UP000321922">
    <property type="component" value="Unassembled WGS sequence"/>
</dbReference>
<reference evidence="1 2" key="1">
    <citation type="submission" date="2019-07" db="EMBL/GenBank/DDBJ databases">
        <title>Whole genome shotgun sequence of Vibrio sagamiensis NBRC 104589.</title>
        <authorList>
            <person name="Hosoyama A."/>
            <person name="Uohara A."/>
            <person name="Ohji S."/>
            <person name="Ichikawa N."/>
        </authorList>
    </citation>
    <scope>NUCLEOTIDE SEQUENCE [LARGE SCALE GENOMIC DNA]</scope>
    <source>
        <strain evidence="1 2">NBRC 104589</strain>
    </source>
</reference>
<organism evidence="1 2">
    <name type="scientific">Vibrio sagamiensis NBRC 104589</name>
    <dbReference type="NCBI Taxonomy" id="1219064"/>
    <lineage>
        <taxon>Bacteria</taxon>
        <taxon>Pseudomonadati</taxon>
        <taxon>Pseudomonadota</taxon>
        <taxon>Gammaproteobacteria</taxon>
        <taxon>Vibrionales</taxon>
        <taxon>Vibrionaceae</taxon>
        <taxon>Vibrio</taxon>
    </lineage>
</organism>
<dbReference type="EMBL" id="BJXJ01000019">
    <property type="protein sequence ID" value="GEM76002.1"/>
    <property type="molecule type" value="Genomic_DNA"/>
</dbReference>
<comment type="caution">
    <text evidence="1">The sequence shown here is derived from an EMBL/GenBank/DDBJ whole genome shotgun (WGS) entry which is preliminary data.</text>
</comment>
<gene>
    <name evidence="1" type="ORF">VSA01S_21140</name>
</gene>
<keyword evidence="2" id="KW-1185">Reference proteome</keyword>
<proteinExistence type="predicted"/>
<protein>
    <submittedName>
        <fullName evidence="1">Uncharacterized protein</fullName>
    </submittedName>
</protein>
<evidence type="ECO:0000313" key="2">
    <source>
        <dbReference type="Proteomes" id="UP000321922"/>
    </source>
</evidence>
<dbReference type="AlphaFoldDB" id="A0A511QHS3"/>
<name>A0A511QHS3_9VIBR</name>
<accession>A0A511QHS3</accession>